<name>A0ABS8PMJ9_9BACT</name>
<keyword evidence="3" id="KW-1185">Reference proteome</keyword>
<dbReference type="InterPro" id="IPR036378">
    <property type="entry name" value="FAS1_dom_sf"/>
</dbReference>
<gene>
    <name evidence="2" type="ORF">LQ567_05715</name>
</gene>
<protein>
    <submittedName>
        <fullName evidence="2">Fasciclin domain-containing protein</fullName>
    </submittedName>
</protein>
<dbReference type="EMBL" id="JAJNEC010000004">
    <property type="protein sequence ID" value="MCD2422251.1"/>
    <property type="molecule type" value="Genomic_DNA"/>
</dbReference>
<dbReference type="Pfam" id="PF02469">
    <property type="entry name" value="Fasciclin"/>
    <property type="match status" value="1"/>
</dbReference>
<dbReference type="SUPFAM" id="SSF82153">
    <property type="entry name" value="FAS1 domain"/>
    <property type="match status" value="1"/>
</dbReference>
<dbReference type="InterPro" id="IPR000782">
    <property type="entry name" value="FAS1_domain"/>
</dbReference>
<evidence type="ECO:0000259" key="1">
    <source>
        <dbReference type="Pfam" id="PF02469"/>
    </source>
</evidence>
<accession>A0ABS8PMJ9</accession>
<comment type="caution">
    <text evidence="2">The sequence shown here is derived from an EMBL/GenBank/DDBJ whole genome shotgun (WGS) entry which is preliminary data.</text>
</comment>
<dbReference type="PROSITE" id="PS51257">
    <property type="entry name" value="PROKAR_LIPOPROTEIN"/>
    <property type="match status" value="1"/>
</dbReference>
<organism evidence="2 3">
    <name type="scientific">Niabella pedocola</name>
    <dbReference type="NCBI Taxonomy" id="1752077"/>
    <lineage>
        <taxon>Bacteria</taxon>
        <taxon>Pseudomonadati</taxon>
        <taxon>Bacteroidota</taxon>
        <taxon>Chitinophagia</taxon>
        <taxon>Chitinophagales</taxon>
        <taxon>Chitinophagaceae</taxon>
        <taxon>Niabella</taxon>
    </lineage>
</organism>
<reference evidence="2 3" key="1">
    <citation type="submission" date="2021-11" db="EMBL/GenBank/DDBJ databases">
        <title>Genomic of Niabella pedocola.</title>
        <authorList>
            <person name="Wu T."/>
        </authorList>
    </citation>
    <scope>NUCLEOTIDE SEQUENCE [LARGE SCALE GENOMIC DNA]</scope>
    <source>
        <strain evidence="2 3">JCM 31011</strain>
    </source>
</reference>
<dbReference type="Proteomes" id="UP001199816">
    <property type="component" value="Unassembled WGS sequence"/>
</dbReference>
<sequence>MKSKFKYTLLGTVLAVVLLTTACQKEYYFDSGLSRPEFNGSMMEFLESKPIIFDTLVQVIKLAGLESTFRDSSFTFFAPADSSIHMTLDYFNSELKRLGEDTITSLGSVNPAFWKATLQQYMFRSVKGLEDYPQLDLLNKQAFPGEFSRSVEGRVMNIGAIFTSARGIKYQGYRYLNISYVPNESAPYNSWIWARVATCNIKPKNGMVHVLAYAGIEGASTVDGILYTPHLFGFNPVDALALARYYGFNKKTN</sequence>
<evidence type="ECO:0000313" key="2">
    <source>
        <dbReference type="EMBL" id="MCD2422251.1"/>
    </source>
</evidence>
<feature type="domain" description="FAS1" evidence="1">
    <location>
        <begin position="53"/>
        <end position="211"/>
    </location>
</feature>
<evidence type="ECO:0000313" key="3">
    <source>
        <dbReference type="Proteomes" id="UP001199816"/>
    </source>
</evidence>
<dbReference type="RefSeq" id="WP_231003154.1">
    <property type="nucleotide sequence ID" value="NZ_JAJNEC010000004.1"/>
</dbReference>
<dbReference type="Gene3D" id="2.30.180.10">
    <property type="entry name" value="FAS1 domain"/>
    <property type="match status" value="1"/>
</dbReference>
<proteinExistence type="predicted"/>